<protein>
    <submittedName>
        <fullName evidence="1">Uncharacterized protein</fullName>
    </submittedName>
</protein>
<comment type="caution">
    <text evidence="1">The sequence shown here is derived from an EMBL/GenBank/DDBJ whole genome shotgun (WGS) entry which is preliminary data.</text>
</comment>
<dbReference type="EMBL" id="JAOQBH010000012">
    <property type="protein sequence ID" value="KAJ4128042.1"/>
    <property type="molecule type" value="Genomic_DNA"/>
</dbReference>
<reference evidence="1" key="1">
    <citation type="submission" date="2022-09" db="EMBL/GenBank/DDBJ databases">
        <title>Fusarium specimens isolated from Avocado Roots.</title>
        <authorList>
            <person name="Stajich J."/>
            <person name="Roper C."/>
            <person name="Heimlech-Rivalta G."/>
        </authorList>
    </citation>
    <scope>NUCLEOTIDE SEQUENCE</scope>
    <source>
        <strain evidence="1">CF00095</strain>
    </source>
</reference>
<keyword evidence="2" id="KW-1185">Reference proteome</keyword>
<accession>A0ABQ8R6X0</accession>
<proteinExistence type="predicted"/>
<evidence type="ECO:0000313" key="1">
    <source>
        <dbReference type="EMBL" id="KAJ4128042.1"/>
    </source>
</evidence>
<evidence type="ECO:0000313" key="2">
    <source>
        <dbReference type="Proteomes" id="UP001152024"/>
    </source>
</evidence>
<organism evidence="1 2">
    <name type="scientific">Fusarium equiseti</name>
    <name type="common">Fusarium scirpi</name>
    <dbReference type="NCBI Taxonomy" id="61235"/>
    <lineage>
        <taxon>Eukaryota</taxon>
        <taxon>Fungi</taxon>
        <taxon>Dikarya</taxon>
        <taxon>Ascomycota</taxon>
        <taxon>Pezizomycotina</taxon>
        <taxon>Sordariomycetes</taxon>
        <taxon>Hypocreomycetidae</taxon>
        <taxon>Hypocreales</taxon>
        <taxon>Nectriaceae</taxon>
        <taxon>Fusarium</taxon>
        <taxon>Fusarium incarnatum-equiseti species complex</taxon>
    </lineage>
</organism>
<dbReference type="Proteomes" id="UP001152024">
    <property type="component" value="Unassembled WGS sequence"/>
</dbReference>
<sequence>MSSFEDYSGDVIPEIKTDAYTISGQTLFSVEAYGKKWYERGVEAGLAQATGEIGDLDWTFPSESHEETTNSLAAENDELKRQVKEMKVYKDIALYAQNSLGNIALNTANLLSVWNGGSCELYRKLLELDAQTQAAKEECHRKMDKVSGKA</sequence>
<gene>
    <name evidence="1" type="ORF">NW768_008326</name>
</gene>
<name>A0ABQ8R6X0_FUSEQ</name>